<keyword evidence="3" id="KW-1003">Cell membrane</keyword>
<dbReference type="InterPro" id="IPR000515">
    <property type="entry name" value="MetI-like"/>
</dbReference>
<comment type="subcellular location">
    <subcellularLocation>
        <location evidence="1 7">Cell membrane</location>
        <topology evidence="1 7">Multi-pass membrane protein</topology>
    </subcellularLocation>
</comment>
<keyword evidence="6 7" id="KW-0472">Membrane</keyword>
<sequence>MRRIIPASRVPARHLARGGVLWGLADAVIAVLLWPVLSVPLTAEGRAALVGVVVNQHRLVTGTLTLALVTGLAGTIGGALLAGVHHRFRFRGRRLLQLMVLSQLLMPPVAPAIALLQLWGHNGLAARLLGWHSVPVYGFAGLAAAEVMTLLPLAHLVILGGLSNLDRALVEQARDMGASETHVLTRIVLPRMRGALAGAFLLLVARAAVDITNPLALGGSYPVLSTRLRDAAVGEGDMPGAGACGLVLLAICAVAALAVPGRDHLPVQERLRHHRRVRPSGVGDWALVTAAWVVASVEVLPLVVCAVASVLTTTAGLTGGHYIELFTSDTTRLAVSDSLLVSAVTVVAATSIALAVLVISPRAGPASISRVLLASTTPILPLALGALHWWRRPLWGAASGWVVLGLVATITTIGSAPMMITLLRQRLASMTPGAAESAAGLAVRPRQIIGPLAVPHLSVVMPMMLIVTLAEAVTSLAPVVLFNGADTPFLATRLITDVESGQLGRASALAVTSAALLGTLGGCAAVLAAPLRRVTVTGVGALDEVRA</sequence>
<evidence type="ECO:0000313" key="9">
    <source>
        <dbReference type="EMBL" id="SPF69049.1"/>
    </source>
</evidence>
<feature type="transmembrane region" description="Helical" evidence="7">
    <location>
        <begin position="339"/>
        <end position="359"/>
    </location>
</feature>
<evidence type="ECO:0000313" key="10">
    <source>
        <dbReference type="Proteomes" id="UP000265962"/>
    </source>
</evidence>
<evidence type="ECO:0000256" key="5">
    <source>
        <dbReference type="ARBA" id="ARBA00022989"/>
    </source>
</evidence>
<keyword evidence="2 7" id="KW-0813">Transport</keyword>
<evidence type="ECO:0000256" key="6">
    <source>
        <dbReference type="ARBA" id="ARBA00023136"/>
    </source>
</evidence>
<evidence type="ECO:0000256" key="1">
    <source>
        <dbReference type="ARBA" id="ARBA00004651"/>
    </source>
</evidence>
<accession>A0A375I2G1</accession>
<name>A0A375I2G1_9ACTN</name>
<evidence type="ECO:0000256" key="4">
    <source>
        <dbReference type="ARBA" id="ARBA00022692"/>
    </source>
</evidence>
<comment type="similarity">
    <text evidence="7">Belongs to the binding-protein-dependent transport system permease family.</text>
</comment>
<evidence type="ECO:0000256" key="3">
    <source>
        <dbReference type="ARBA" id="ARBA00022475"/>
    </source>
</evidence>
<dbReference type="GO" id="GO:0005886">
    <property type="term" value="C:plasma membrane"/>
    <property type="evidence" value="ECO:0007669"/>
    <property type="project" value="UniProtKB-SubCell"/>
</dbReference>
<dbReference type="PROSITE" id="PS50928">
    <property type="entry name" value="ABC_TM1"/>
    <property type="match status" value="1"/>
</dbReference>
<dbReference type="AlphaFoldDB" id="A0A375I2G1"/>
<feature type="transmembrane region" description="Helical" evidence="7">
    <location>
        <begin position="136"/>
        <end position="159"/>
    </location>
</feature>
<dbReference type="GO" id="GO:0055085">
    <property type="term" value="P:transmembrane transport"/>
    <property type="evidence" value="ECO:0007669"/>
    <property type="project" value="InterPro"/>
</dbReference>
<protein>
    <submittedName>
        <fullName evidence="9">Binding-protein-dependent transport system inner membrane component</fullName>
    </submittedName>
</protein>
<dbReference type="CDD" id="cd06261">
    <property type="entry name" value="TM_PBP2"/>
    <property type="match status" value="1"/>
</dbReference>
<feature type="transmembrane region" description="Helical" evidence="7">
    <location>
        <begin position="402"/>
        <end position="423"/>
    </location>
</feature>
<organism evidence="9 10">
    <name type="scientific">Propionibacterium ruminifibrarum</name>
    <dbReference type="NCBI Taxonomy" id="1962131"/>
    <lineage>
        <taxon>Bacteria</taxon>
        <taxon>Bacillati</taxon>
        <taxon>Actinomycetota</taxon>
        <taxon>Actinomycetes</taxon>
        <taxon>Propionibacteriales</taxon>
        <taxon>Propionibacteriaceae</taxon>
        <taxon>Propionibacterium</taxon>
    </lineage>
</organism>
<evidence type="ECO:0000256" key="7">
    <source>
        <dbReference type="RuleBase" id="RU363032"/>
    </source>
</evidence>
<feature type="transmembrane region" description="Helical" evidence="7">
    <location>
        <begin position="505"/>
        <end position="528"/>
    </location>
</feature>
<dbReference type="RefSeq" id="WP_119716169.1">
    <property type="nucleotide sequence ID" value="NZ_OMOH01000008.1"/>
</dbReference>
<dbReference type="EMBL" id="OMOH01000008">
    <property type="protein sequence ID" value="SPF69049.1"/>
    <property type="molecule type" value="Genomic_DNA"/>
</dbReference>
<keyword evidence="10" id="KW-1185">Reference proteome</keyword>
<dbReference type="PANTHER" id="PTHR30183">
    <property type="entry name" value="MOLYBDENUM TRANSPORT SYSTEM PERMEASE PROTEIN MODB"/>
    <property type="match status" value="1"/>
</dbReference>
<feature type="transmembrane region" description="Helical" evidence="7">
    <location>
        <begin position="282"/>
        <end position="311"/>
    </location>
</feature>
<gene>
    <name evidence="9" type="ORF">PROPJV5_2014</name>
</gene>
<dbReference type="OrthoDB" id="5100908at2"/>
<feature type="transmembrane region" description="Helical" evidence="7">
    <location>
        <begin position="195"/>
        <end position="218"/>
    </location>
</feature>
<dbReference type="PANTHER" id="PTHR30183:SF7">
    <property type="entry name" value="FERRIC TRANSPORT SYSTEM PERMEASE PROTEIN FBPB 1-RELATED"/>
    <property type="match status" value="1"/>
</dbReference>
<feature type="transmembrane region" description="Helical" evidence="7">
    <location>
        <begin position="20"/>
        <end position="39"/>
    </location>
</feature>
<reference evidence="10" key="1">
    <citation type="submission" date="2018-02" db="EMBL/GenBank/DDBJ databases">
        <authorList>
            <person name="Hornung B."/>
        </authorList>
    </citation>
    <scope>NUCLEOTIDE SEQUENCE [LARGE SCALE GENOMIC DNA]</scope>
</reference>
<dbReference type="SUPFAM" id="SSF161098">
    <property type="entry name" value="MetI-like"/>
    <property type="match status" value="2"/>
</dbReference>
<keyword evidence="5 7" id="KW-1133">Transmembrane helix</keyword>
<evidence type="ECO:0000259" key="8">
    <source>
        <dbReference type="PROSITE" id="PS50928"/>
    </source>
</evidence>
<dbReference type="Pfam" id="PF00528">
    <property type="entry name" value="BPD_transp_1"/>
    <property type="match status" value="1"/>
</dbReference>
<dbReference type="InterPro" id="IPR035906">
    <property type="entry name" value="MetI-like_sf"/>
</dbReference>
<dbReference type="Gene3D" id="1.10.3720.10">
    <property type="entry name" value="MetI-like"/>
    <property type="match status" value="2"/>
</dbReference>
<feature type="transmembrane region" description="Helical" evidence="7">
    <location>
        <begin position="95"/>
        <end position="116"/>
    </location>
</feature>
<dbReference type="Proteomes" id="UP000265962">
    <property type="component" value="Unassembled WGS sequence"/>
</dbReference>
<proteinExistence type="inferred from homology"/>
<feature type="domain" description="ABC transmembrane type-1" evidence="8">
    <location>
        <begin position="60"/>
        <end position="259"/>
    </location>
</feature>
<evidence type="ECO:0000256" key="2">
    <source>
        <dbReference type="ARBA" id="ARBA00022448"/>
    </source>
</evidence>
<keyword evidence="4 7" id="KW-0812">Transmembrane</keyword>
<feature type="transmembrane region" description="Helical" evidence="7">
    <location>
        <begin position="371"/>
        <end position="390"/>
    </location>
</feature>
<feature type="transmembrane region" description="Helical" evidence="7">
    <location>
        <begin position="59"/>
        <end position="83"/>
    </location>
</feature>
<feature type="transmembrane region" description="Helical" evidence="7">
    <location>
        <begin position="238"/>
        <end position="261"/>
    </location>
</feature>